<dbReference type="InterPro" id="IPR047175">
    <property type="entry name" value="CotS-like"/>
</dbReference>
<dbReference type="Pfam" id="PF01636">
    <property type="entry name" value="APH"/>
    <property type="match status" value="1"/>
</dbReference>
<reference evidence="2" key="1">
    <citation type="submission" date="2019-08" db="EMBL/GenBank/DDBJ databases">
        <authorList>
            <person name="Kucharzyk K."/>
            <person name="Murdoch R.W."/>
            <person name="Higgins S."/>
            <person name="Loffler F."/>
        </authorList>
    </citation>
    <scope>NUCLEOTIDE SEQUENCE</scope>
</reference>
<organism evidence="2">
    <name type="scientific">bioreactor metagenome</name>
    <dbReference type="NCBI Taxonomy" id="1076179"/>
    <lineage>
        <taxon>unclassified sequences</taxon>
        <taxon>metagenomes</taxon>
        <taxon>ecological metagenomes</taxon>
    </lineage>
</organism>
<proteinExistence type="predicted"/>
<dbReference type="PANTHER" id="PTHR39179">
    <property type="entry name" value="SPORE COAT PROTEIN I"/>
    <property type="match status" value="1"/>
</dbReference>
<dbReference type="InterPro" id="IPR002575">
    <property type="entry name" value="Aminoglycoside_PTrfase"/>
</dbReference>
<dbReference type="GO" id="GO:0042601">
    <property type="term" value="C:endospore-forming forespore"/>
    <property type="evidence" value="ECO:0007669"/>
    <property type="project" value="TreeGrafter"/>
</dbReference>
<feature type="domain" description="Aminoglycoside phosphotransferase" evidence="1">
    <location>
        <begin position="31"/>
        <end position="74"/>
    </location>
</feature>
<dbReference type="PANTHER" id="PTHR39179:SF1">
    <property type="entry name" value="SPORE COAT PROTEIN I"/>
    <property type="match status" value="1"/>
</dbReference>
<dbReference type="PROSITE" id="PS00109">
    <property type="entry name" value="PROTEIN_KINASE_TYR"/>
    <property type="match status" value="1"/>
</dbReference>
<evidence type="ECO:0000259" key="1">
    <source>
        <dbReference type="Pfam" id="PF01636"/>
    </source>
</evidence>
<accession>A0A645IJB9</accession>
<gene>
    <name evidence="2" type="ORF">SDC9_196011</name>
</gene>
<dbReference type="SUPFAM" id="SSF56112">
    <property type="entry name" value="Protein kinase-like (PK-like)"/>
    <property type="match status" value="1"/>
</dbReference>
<dbReference type="GO" id="GO:0004672">
    <property type="term" value="F:protein kinase activity"/>
    <property type="evidence" value="ECO:0007669"/>
    <property type="project" value="InterPro"/>
</dbReference>
<dbReference type="Gene3D" id="3.90.1200.10">
    <property type="match status" value="1"/>
</dbReference>
<sequence>MEEELGRIDKTLGNLSNTKYLSKMVSEYKLKGFCHHDYAHHNVLIEESGDIDIIDFDYCLLDTHLHDLSILIIRVMKNGKWDVDNAKLILDSYNGVYALDNDDIPIMAVLIEFPQAYWQLGIQYYEEKQPWGEEFFINKLIKIYEDKDYRQDFVDEFKSISYK</sequence>
<protein>
    <recommendedName>
        <fullName evidence="1">Aminoglycoside phosphotransferase domain-containing protein</fullName>
    </recommendedName>
</protein>
<dbReference type="InterPro" id="IPR011009">
    <property type="entry name" value="Kinase-like_dom_sf"/>
</dbReference>
<dbReference type="AlphaFoldDB" id="A0A645IJB9"/>
<name>A0A645IJB9_9ZZZZ</name>
<dbReference type="EMBL" id="VSSQ01110707">
    <property type="protein sequence ID" value="MPN48404.1"/>
    <property type="molecule type" value="Genomic_DNA"/>
</dbReference>
<evidence type="ECO:0000313" key="2">
    <source>
        <dbReference type="EMBL" id="MPN48404.1"/>
    </source>
</evidence>
<comment type="caution">
    <text evidence="2">The sequence shown here is derived from an EMBL/GenBank/DDBJ whole genome shotgun (WGS) entry which is preliminary data.</text>
</comment>
<dbReference type="InterPro" id="IPR008266">
    <property type="entry name" value="Tyr_kinase_AS"/>
</dbReference>